<evidence type="ECO:0000313" key="2">
    <source>
        <dbReference type="Proteomes" id="UP000238479"/>
    </source>
</evidence>
<evidence type="ECO:0000313" key="1">
    <source>
        <dbReference type="EMBL" id="PRQ32720.1"/>
    </source>
</evidence>
<organism evidence="1 2">
    <name type="scientific">Rosa chinensis</name>
    <name type="common">China rose</name>
    <dbReference type="NCBI Taxonomy" id="74649"/>
    <lineage>
        <taxon>Eukaryota</taxon>
        <taxon>Viridiplantae</taxon>
        <taxon>Streptophyta</taxon>
        <taxon>Embryophyta</taxon>
        <taxon>Tracheophyta</taxon>
        <taxon>Spermatophyta</taxon>
        <taxon>Magnoliopsida</taxon>
        <taxon>eudicotyledons</taxon>
        <taxon>Gunneridae</taxon>
        <taxon>Pentapetalae</taxon>
        <taxon>rosids</taxon>
        <taxon>fabids</taxon>
        <taxon>Rosales</taxon>
        <taxon>Rosaceae</taxon>
        <taxon>Rosoideae</taxon>
        <taxon>Rosoideae incertae sedis</taxon>
        <taxon>Rosa</taxon>
    </lineage>
</organism>
<accession>A0A2P6QEW5</accession>
<dbReference type="Proteomes" id="UP000238479">
    <property type="component" value="Chromosome 5"/>
</dbReference>
<gene>
    <name evidence="1" type="ORF">RchiOBHm_Chr5g0049561</name>
</gene>
<dbReference type="AlphaFoldDB" id="A0A2P6QEW5"/>
<keyword evidence="2" id="KW-1185">Reference proteome</keyword>
<reference evidence="1 2" key="1">
    <citation type="journal article" date="2018" name="Nat. Genet.">
        <title>The Rosa genome provides new insights in the design of modern roses.</title>
        <authorList>
            <person name="Bendahmane M."/>
        </authorList>
    </citation>
    <scope>NUCLEOTIDE SEQUENCE [LARGE SCALE GENOMIC DNA]</scope>
    <source>
        <strain evidence="2">cv. Old Blush</strain>
    </source>
</reference>
<name>A0A2P6QEW5_ROSCH</name>
<dbReference type="EMBL" id="PDCK01000043">
    <property type="protein sequence ID" value="PRQ32720.1"/>
    <property type="molecule type" value="Genomic_DNA"/>
</dbReference>
<sequence length="67" mass="7441">MAQAPVAVLAAVFAGAGGQNWRALEEFEVLILSLEVASLVSNWRPKNEDMQSLEFRRARTAFSSFRV</sequence>
<comment type="caution">
    <text evidence="1">The sequence shown here is derived from an EMBL/GenBank/DDBJ whole genome shotgun (WGS) entry which is preliminary data.</text>
</comment>
<dbReference type="Gramene" id="PRQ32720">
    <property type="protein sequence ID" value="PRQ32720"/>
    <property type="gene ID" value="RchiOBHm_Chr5g0049561"/>
</dbReference>
<proteinExistence type="predicted"/>
<protein>
    <submittedName>
        <fullName evidence="1">Uncharacterized protein</fullName>
    </submittedName>
</protein>